<protein>
    <recommendedName>
        <fullName evidence="4">Type IV pilus modification protein PilV</fullName>
    </recommendedName>
</protein>
<evidence type="ECO:0008006" key="4">
    <source>
        <dbReference type="Google" id="ProtNLM"/>
    </source>
</evidence>
<proteinExistence type="predicted"/>
<reference evidence="2" key="2">
    <citation type="submission" date="2020-09" db="EMBL/GenBank/DDBJ databases">
        <authorList>
            <person name="Sun Q."/>
            <person name="Kim S."/>
        </authorList>
    </citation>
    <scope>NUCLEOTIDE SEQUENCE</scope>
    <source>
        <strain evidence="2">KCTC 12711</strain>
    </source>
</reference>
<accession>A0A918RPF4</accession>
<feature type="transmembrane region" description="Helical" evidence="1">
    <location>
        <begin position="21"/>
        <end position="41"/>
    </location>
</feature>
<keyword evidence="3" id="KW-1185">Reference proteome</keyword>
<dbReference type="EMBL" id="BMXA01000002">
    <property type="protein sequence ID" value="GHA07242.1"/>
    <property type="molecule type" value="Genomic_DNA"/>
</dbReference>
<evidence type="ECO:0000313" key="3">
    <source>
        <dbReference type="Proteomes" id="UP000614811"/>
    </source>
</evidence>
<organism evidence="2 3">
    <name type="scientific">Arenicella chitinivorans</name>
    <dbReference type="NCBI Taxonomy" id="1329800"/>
    <lineage>
        <taxon>Bacteria</taxon>
        <taxon>Pseudomonadati</taxon>
        <taxon>Pseudomonadota</taxon>
        <taxon>Gammaproteobacteria</taxon>
        <taxon>Arenicellales</taxon>
        <taxon>Arenicellaceae</taxon>
        <taxon>Arenicella</taxon>
    </lineage>
</organism>
<keyword evidence="1" id="KW-0472">Membrane</keyword>
<sequence length="233" mass="25002">MHLRKTESRLAAARLQKGATLIEAMTALFVFAVGALGIAAMQTTSMVRGDDTRQRSIAIWKAQELVDRIKATKTIDSPDGLIATYITQINNTNNDNGIGVLNSASEYQCPTAAPARCDDVNGTNAGACTAAQVVQADLWSVFCEPNTGLVPNGNAVTGSVGLRNLEVALEQNGSEYRLYFEWLNRTSNNSVDSATTASGQQNSDGTARTVVTNLCGQDENVDTRLDAYCLRFE</sequence>
<comment type="caution">
    <text evidence="2">The sequence shown here is derived from an EMBL/GenBank/DDBJ whole genome shotgun (WGS) entry which is preliminary data.</text>
</comment>
<dbReference type="Pfam" id="PF07963">
    <property type="entry name" value="N_methyl"/>
    <property type="match status" value="1"/>
</dbReference>
<name>A0A918RPF4_9GAMM</name>
<evidence type="ECO:0000313" key="2">
    <source>
        <dbReference type="EMBL" id="GHA07242.1"/>
    </source>
</evidence>
<dbReference type="Proteomes" id="UP000614811">
    <property type="component" value="Unassembled WGS sequence"/>
</dbReference>
<keyword evidence="1" id="KW-0812">Transmembrane</keyword>
<keyword evidence="1" id="KW-1133">Transmembrane helix</keyword>
<evidence type="ECO:0000256" key="1">
    <source>
        <dbReference type="SAM" id="Phobius"/>
    </source>
</evidence>
<gene>
    <name evidence="2" type="ORF">GCM10008090_16320</name>
</gene>
<dbReference type="AlphaFoldDB" id="A0A918RPF4"/>
<dbReference type="RefSeq" id="WP_189399699.1">
    <property type="nucleotide sequence ID" value="NZ_BMXA01000002.1"/>
</dbReference>
<dbReference type="InterPro" id="IPR012902">
    <property type="entry name" value="N_methyl_site"/>
</dbReference>
<reference evidence="2" key="1">
    <citation type="journal article" date="2014" name="Int. J. Syst. Evol. Microbiol.">
        <title>Complete genome sequence of Corynebacterium casei LMG S-19264T (=DSM 44701T), isolated from a smear-ripened cheese.</title>
        <authorList>
            <consortium name="US DOE Joint Genome Institute (JGI-PGF)"/>
            <person name="Walter F."/>
            <person name="Albersmeier A."/>
            <person name="Kalinowski J."/>
            <person name="Ruckert C."/>
        </authorList>
    </citation>
    <scope>NUCLEOTIDE SEQUENCE</scope>
    <source>
        <strain evidence="2">KCTC 12711</strain>
    </source>
</reference>